<feature type="transmembrane region" description="Helical" evidence="6">
    <location>
        <begin position="362"/>
        <end position="385"/>
    </location>
</feature>
<dbReference type="Pfam" id="PF03176">
    <property type="entry name" value="MMPL"/>
    <property type="match status" value="2"/>
</dbReference>
<dbReference type="PANTHER" id="PTHR33406">
    <property type="entry name" value="MEMBRANE PROTEIN MJ1562-RELATED"/>
    <property type="match status" value="1"/>
</dbReference>
<keyword evidence="4 6" id="KW-1133">Transmembrane helix</keyword>
<sequence length="753" mass="82313">MQSLGLKRLAPKIAKHPRRIAFLLLAITVLSTVLLVAKTKFTGDITENLRNNSETYRSFQLLEKQFHPFSRDESLLIRSADLSKPETYQKFQDFLLDLQFASQVQAAFSIFSLPDIPNVAQGEGMVVYKPEPSNPAFFLTTTNQLHRPAKERLTTLRQSIPLADKMLSEDLTATIVMLMLSPAEPDQPIGLTPKNQDEIRSLAAPYSDAFTISFIGIPEIQRTIRTTLNKDQKTLTIASTLLCILIAWSIFRSWRGALICSVPPIIGVIWYLGFLAIFGIPIDFLTSVVPTMVIVIAFADGVHLYMSIQRKRTEDHNTASAISYGIATTGPACFLASLTTALAFVGIGLGGAETMHRLSVTGAVGIMLAFLSVLFVLPTLAHFLLDQDKEAKALAPRILNKPGRPAVWLASRHRGAVLIFSAILSGFLIAIHIALPASFRVTDYLSEDVPIRQNEIFVEQKMGGSGQLYAILADPDGKSGLSQSDREDFTAILTSLNKQLTKPIQAEPIVQMMRYLDGTALPKDNIMLSRFISHNGLSYLIPIPLGTMLAAEQISSYTDGLLAQLEADGLSGKVKLAGLSLLTAKETPKLISDLRTGLISAVLIVILSIMIIMRSVRVGLAFMLPNLIPILTVEAYFWVIDKPLSMTAVIALTIAFGIAVDNSIHLLNQYRLAQSTHQDILPNDAMAHAIWAITPAFLATTLLLVAGLSMTQLSGLPSVVLFGQLVITALFVALLADLYILPSFLLALERKSK</sequence>
<evidence type="ECO:0000259" key="7">
    <source>
        <dbReference type="PROSITE" id="PS50156"/>
    </source>
</evidence>
<feature type="transmembrane region" description="Helical" evidence="6">
    <location>
        <begin position="284"/>
        <end position="305"/>
    </location>
</feature>
<dbReference type="GO" id="GO:0005886">
    <property type="term" value="C:plasma membrane"/>
    <property type="evidence" value="ECO:0007669"/>
    <property type="project" value="UniProtKB-SubCell"/>
</dbReference>
<dbReference type="SUPFAM" id="SSF82866">
    <property type="entry name" value="Multidrug efflux transporter AcrB transmembrane domain"/>
    <property type="match status" value="2"/>
</dbReference>
<dbReference type="PROSITE" id="PS50156">
    <property type="entry name" value="SSD"/>
    <property type="match status" value="1"/>
</dbReference>
<proteinExistence type="predicted"/>
<feature type="transmembrane region" description="Helical" evidence="6">
    <location>
        <begin position="258"/>
        <end position="278"/>
    </location>
</feature>
<evidence type="ECO:0000256" key="2">
    <source>
        <dbReference type="ARBA" id="ARBA00022475"/>
    </source>
</evidence>
<dbReference type="InterPro" id="IPR001036">
    <property type="entry name" value="Acrflvin-R"/>
</dbReference>
<evidence type="ECO:0000313" key="9">
    <source>
        <dbReference type="Proteomes" id="UP000234881"/>
    </source>
</evidence>
<feature type="transmembrane region" description="Helical" evidence="6">
    <location>
        <begin position="234"/>
        <end position="251"/>
    </location>
</feature>
<comment type="caution">
    <text evidence="8">The sequence shown here is derived from an EMBL/GenBank/DDBJ whole genome shotgun (WGS) entry which is preliminary data.</text>
</comment>
<organism evidence="8 9">
    <name type="scientific">Cohaesibacter celericrescens</name>
    <dbReference type="NCBI Taxonomy" id="2067669"/>
    <lineage>
        <taxon>Bacteria</taxon>
        <taxon>Pseudomonadati</taxon>
        <taxon>Pseudomonadota</taxon>
        <taxon>Alphaproteobacteria</taxon>
        <taxon>Hyphomicrobiales</taxon>
        <taxon>Cohaesibacteraceae</taxon>
    </lineage>
</organism>
<dbReference type="Gene3D" id="1.20.1640.10">
    <property type="entry name" value="Multidrug efflux transporter AcrB transmembrane domain"/>
    <property type="match status" value="2"/>
</dbReference>
<feature type="transmembrane region" description="Helical" evidence="6">
    <location>
        <begin position="721"/>
        <end position="748"/>
    </location>
</feature>
<dbReference type="OrthoDB" id="9794724at2"/>
<feature type="transmembrane region" description="Helical" evidence="6">
    <location>
        <begin position="646"/>
        <end position="668"/>
    </location>
</feature>
<evidence type="ECO:0000256" key="3">
    <source>
        <dbReference type="ARBA" id="ARBA00022692"/>
    </source>
</evidence>
<evidence type="ECO:0000256" key="4">
    <source>
        <dbReference type="ARBA" id="ARBA00022989"/>
    </source>
</evidence>
<name>A0A2N5XM85_9HYPH</name>
<feature type="transmembrane region" description="Helical" evidence="6">
    <location>
        <begin position="620"/>
        <end position="640"/>
    </location>
</feature>
<feature type="domain" description="SSD" evidence="7">
    <location>
        <begin position="272"/>
        <end position="383"/>
    </location>
</feature>
<evidence type="ECO:0000256" key="5">
    <source>
        <dbReference type="ARBA" id="ARBA00023136"/>
    </source>
</evidence>
<reference evidence="8 9" key="1">
    <citation type="submission" date="2018-01" db="EMBL/GenBank/DDBJ databases">
        <title>The draft genome sequence of Cohaesibacter sp. H1304.</title>
        <authorList>
            <person name="Wang N.-N."/>
            <person name="Du Z.-J."/>
        </authorList>
    </citation>
    <scope>NUCLEOTIDE SEQUENCE [LARGE SCALE GENOMIC DNA]</scope>
    <source>
        <strain evidence="8 9">H1304</strain>
    </source>
</reference>
<comment type="subcellular location">
    <subcellularLocation>
        <location evidence="1">Cell membrane</location>
        <topology evidence="1">Multi-pass membrane protein</topology>
    </subcellularLocation>
</comment>
<evidence type="ECO:0000256" key="1">
    <source>
        <dbReference type="ARBA" id="ARBA00004651"/>
    </source>
</evidence>
<dbReference type="Proteomes" id="UP000234881">
    <property type="component" value="Unassembled WGS sequence"/>
</dbReference>
<feature type="transmembrane region" description="Helical" evidence="6">
    <location>
        <begin position="326"/>
        <end position="350"/>
    </location>
</feature>
<dbReference type="InterPro" id="IPR004869">
    <property type="entry name" value="MMPL_dom"/>
</dbReference>
<dbReference type="PRINTS" id="PR00702">
    <property type="entry name" value="ACRIFLAVINRP"/>
</dbReference>
<dbReference type="RefSeq" id="WP_101535331.1">
    <property type="nucleotide sequence ID" value="NZ_PKUQ01000047.1"/>
</dbReference>
<keyword evidence="2" id="KW-1003">Cell membrane</keyword>
<keyword evidence="5 6" id="KW-0472">Membrane</keyword>
<evidence type="ECO:0000313" key="8">
    <source>
        <dbReference type="EMBL" id="PLW75629.1"/>
    </source>
</evidence>
<evidence type="ECO:0000256" key="6">
    <source>
        <dbReference type="SAM" id="Phobius"/>
    </source>
</evidence>
<protein>
    <recommendedName>
        <fullName evidence="7">SSD domain-containing protein</fullName>
    </recommendedName>
</protein>
<dbReference type="AlphaFoldDB" id="A0A2N5XM85"/>
<feature type="transmembrane region" description="Helical" evidence="6">
    <location>
        <begin position="20"/>
        <end position="37"/>
    </location>
</feature>
<dbReference type="InterPro" id="IPR050545">
    <property type="entry name" value="Mycobact_MmpL"/>
</dbReference>
<dbReference type="GO" id="GO:0022857">
    <property type="term" value="F:transmembrane transporter activity"/>
    <property type="evidence" value="ECO:0007669"/>
    <property type="project" value="InterPro"/>
</dbReference>
<feature type="transmembrane region" description="Helical" evidence="6">
    <location>
        <begin position="594"/>
        <end position="613"/>
    </location>
</feature>
<accession>A0A2N5XM85</accession>
<gene>
    <name evidence="8" type="ORF">C0081_18440</name>
</gene>
<keyword evidence="9" id="KW-1185">Reference proteome</keyword>
<keyword evidence="3 6" id="KW-0812">Transmembrane</keyword>
<dbReference type="PANTHER" id="PTHR33406:SF12">
    <property type="entry name" value="BLR2997 PROTEIN"/>
    <property type="match status" value="1"/>
</dbReference>
<feature type="transmembrane region" description="Helical" evidence="6">
    <location>
        <begin position="416"/>
        <end position="435"/>
    </location>
</feature>
<dbReference type="EMBL" id="PKUQ01000047">
    <property type="protein sequence ID" value="PLW75629.1"/>
    <property type="molecule type" value="Genomic_DNA"/>
</dbReference>
<feature type="transmembrane region" description="Helical" evidence="6">
    <location>
        <begin position="689"/>
        <end position="709"/>
    </location>
</feature>
<dbReference type="InterPro" id="IPR000731">
    <property type="entry name" value="SSD"/>
</dbReference>